<comment type="subcellular location">
    <subcellularLocation>
        <location evidence="2">Cell membrane</location>
        <topology evidence="2">Multi-pass membrane protein</topology>
    </subcellularLocation>
</comment>
<dbReference type="GO" id="GO:0016024">
    <property type="term" value="P:CDP-diacylglycerol biosynthetic process"/>
    <property type="evidence" value="ECO:0007669"/>
    <property type="project" value="UniProtKB-UniPathway"/>
</dbReference>
<keyword evidence="15 19" id="KW-0472">Membrane</keyword>
<evidence type="ECO:0000256" key="4">
    <source>
        <dbReference type="ARBA" id="ARBA00005189"/>
    </source>
</evidence>
<organism evidence="20 21">
    <name type="scientific">Magnetospirillum moscoviense</name>
    <dbReference type="NCBI Taxonomy" id="1437059"/>
    <lineage>
        <taxon>Bacteria</taxon>
        <taxon>Pseudomonadati</taxon>
        <taxon>Pseudomonadota</taxon>
        <taxon>Alphaproteobacteria</taxon>
        <taxon>Rhodospirillales</taxon>
        <taxon>Rhodospirillaceae</taxon>
        <taxon>Magnetospirillum</taxon>
    </lineage>
</organism>
<feature type="transmembrane region" description="Helical" evidence="19">
    <location>
        <begin position="74"/>
        <end position="92"/>
    </location>
</feature>
<evidence type="ECO:0000256" key="3">
    <source>
        <dbReference type="ARBA" id="ARBA00005119"/>
    </source>
</evidence>
<dbReference type="PANTHER" id="PTHR46382:SF1">
    <property type="entry name" value="PHOSPHATIDATE CYTIDYLYLTRANSFERASE"/>
    <property type="match status" value="1"/>
</dbReference>
<sequence length="264" mass="26784">MLATRIVSALVMAPAALLAAWWGGYVFAVLAAVAAAVMAWEWHKMVAGRFGAAGMISAVAGAAAALGAVEVPHLSVLAVVAACLAGTALSPIHAERGRLWVGLGALYTGLPAVALVWLRQDGELGLLTLLWLLLLVWATDTGAYGAGRGLGGPLLMPRVSPKKTWAGLIGGVICAALVGAGIGLWLHGQLSFGLVAASGLLAVVAQAGDLMESWVKRRCGVKDSSTIIPGHGGVLDRLDGLLAAALAVAFAAWVSGQPVLAWHG</sequence>
<feature type="transmembrane region" description="Helical" evidence="19">
    <location>
        <begin position="241"/>
        <end position="262"/>
    </location>
</feature>
<dbReference type="STRING" id="1437059.A6A05_08570"/>
<dbReference type="AlphaFoldDB" id="A0A178MWB5"/>
<dbReference type="Proteomes" id="UP000078543">
    <property type="component" value="Unassembled WGS sequence"/>
</dbReference>
<comment type="caution">
    <text evidence="20">The sequence shown here is derived from an EMBL/GenBank/DDBJ whole genome shotgun (WGS) entry which is preliminary data.</text>
</comment>
<keyword evidence="8" id="KW-1003">Cell membrane</keyword>
<keyword evidence="16" id="KW-0594">Phospholipid biosynthesis</keyword>
<evidence type="ECO:0000256" key="13">
    <source>
        <dbReference type="ARBA" id="ARBA00022989"/>
    </source>
</evidence>
<comment type="pathway">
    <text evidence="4">Lipid metabolism.</text>
</comment>
<dbReference type="RefSeq" id="WP_068498393.1">
    <property type="nucleotide sequence ID" value="NZ_LWQU01000112.1"/>
</dbReference>
<evidence type="ECO:0000256" key="1">
    <source>
        <dbReference type="ARBA" id="ARBA00001698"/>
    </source>
</evidence>
<name>A0A178MWB5_9PROT</name>
<evidence type="ECO:0000256" key="10">
    <source>
        <dbReference type="ARBA" id="ARBA00022679"/>
    </source>
</evidence>
<evidence type="ECO:0000256" key="6">
    <source>
        <dbReference type="ARBA" id="ARBA00012487"/>
    </source>
</evidence>
<evidence type="ECO:0000256" key="5">
    <source>
        <dbReference type="ARBA" id="ARBA00010185"/>
    </source>
</evidence>
<keyword evidence="17" id="KW-1208">Phospholipid metabolism</keyword>
<evidence type="ECO:0000256" key="17">
    <source>
        <dbReference type="ARBA" id="ARBA00023264"/>
    </source>
</evidence>
<evidence type="ECO:0000256" key="2">
    <source>
        <dbReference type="ARBA" id="ARBA00004651"/>
    </source>
</evidence>
<evidence type="ECO:0000256" key="15">
    <source>
        <dbReference type="ARBA" id="ARBA00023136"/>
    </source>
</evidence>
<evidence type="ECO:0000313" key="20">
    <source>
        <dbReference type="EMBL" id="OAN54405.1"/>
    </source>
</evidence>
<dbReference type="EC" id="2.7.7.41" evidence="6 18"/>
<dbReference type="GO" id="GO:0004605">
    <property type="term" value="F:phosphatidate cytidylyltransferase activity"/>
    <property type="evidence" value="ECO:0007669"/>
    <property type="project" value="UniProtKB-EC"/>
</dbReference>
<keyword evidence="12 18" id="KW-0548">Nucleotidyltransferase</keyword>
<keyword evidence="14" id="KW-0443">Lipid metabolism</keyword>
<evidence type="ECO:0000256" key="8">
    <source>
        <dbReference type="ARBA" id="ARBA00022475"/>
    </source>
</evidence>
<evidence type="ECO:0000256" key="9">
    <source>
        <dbReference type="ARBA" id="ARBA00022516"/>
    </source>
</evidence>
<feature type="transmembrane region" description="Helical" evidence="19">
    <location>
        <begin position="99"/>
        <end position="118"/>
    </location>
</feature>
<gene>
    <name evidence="20" type="ORF">A6A05_08570</name>
</gene>
<dbReference type="InterPro" id="IPR000374">
    <property type="entry name" value="PC_trans"/>
</dbReference>
<feature type="transmembrane region" description="Helical" evidence="19">
    <location>
        <begin position="47"/>
        <end position="68"/>
    </location>
</feature>
<proteinExistence type="inferred from homology"/>
<evidence type="ECO:0000256" key="11">
    <source>
        <dbReference type="ARBA" id="ARBA00022692"/>
    </source>
</evidence>
<keyword evidence="13 19" id="KW-1133">Transmembrane helix</keyword>
<evidence type="ECO:0000256" key="18">
    <source>
        <dbReference type="RuleBase" id="RU003938"/>
    </source>
</evidence>
<dbReference type="EMBL" id="LWQU01000112">
    <property type="protein sequence ID" value="OAN54405.1"/>
    <property type="molecule type" value="Genomic_DNA"/>
</dbReference>
<comment type="catalytic activity">
    <reaction evidence="1 18">
        <text>a 1,2-diacyl-sn-glycero-3-phosphate + CTP + H(+) = a CDP-1,2-diacyl-sn-glycerol + diphosphate</text>
        <dbReference type="Rhea" id="RHEA:16229"/>
        <dbReference type="ChEBI" id="CHEBI:15378"/>
        <dbReference type="ChEBI" id="CHEBI:33019"/>
        <dbReference type="ChEBI" id="CHEBI:37563"/>
        <dbReference type="ChEBI" id="CHEBI:58332"/>
        <dbReference type="ChEBI" id="CHEBI:58608"/>
        <dbReference type="EC" id="2.7.7.41"/>
    </reaction>
</comment>
<feature type="transmembrane region" description="Helical" evidence="19">
    <location>
        <begin position="165"/>
        <end position="186"/>
    </location>
</feature>
<feature type="transmembrane region" description="Helical" evidence="19">
    <location>
        <begin position="124"/>
        <end position="144"/>
    </location>
</feature>
<comment type="pathway">
    <text evidence="3 18">Phospholipid metabolism; CDP-diacylglycerol biosynthesis; CDP-diacylglycerol from sn-glycerol 3-phosphate: step 3/3.</text>
</comment>
<accession>A0A178MWB5</accession>
<dbReference type="Pfam" id="PF01148">
    <property type="entry name" value="CTP_transf_1"/>
    <property type="match status" value="1"/>
</dbReference>
<dbReference type="OrthoDB" id="9799199at2"/>
<keyword evidence="11 18" id="KW-0812">Transmembrane</keyword>
<evidence type="ECO:0000256" key="16">
    <source>
        <dbReference type="ARBA" id="ARBA00023209"/>
    </source>
</evidence>
<evidence type="ECO:0000313" key="21">
    <source>
        <dbReference type="Proteomes" id="UP000078543"/>
    </source>
</evidence>
<comment type="similarity">
    <text evidence="5 18">Belongs to the CDS family.</text>
</comment>
<dbReference type="PANTHER" id="PTHR46382">
    <property type="entry name" value="PHOSPHATIDATE CYTIDYLYLTRANSFERASE"/>
    <property type="match status" value="1"/>
</dbReference>
<evidence type="ECO:0000256" key="14">
    <source>
        <dbReference type="ARBA" id="ARBA00023098"/>
    </source>
</evidence>
<protein>
    <recommendedName>
        <fullName evidence="7 18">Phosphatidate cytidylyltransferase</fullName>
        <ecNumber evidence="6 18">2.7.7.41</ecNumber>
    </recommendedName>
</protein>
<dbReference type="PROSITE" id="PS01315">
    <property type="entry name" value="CDS"/>
    <property type="match status" value="1"/>
</dbReference>
<evidence type="ECO:0000256" key="7">
    <source>
        <dbReference type="ARBA" id="ARBA00019373"/>
    </source>
</evidence>
<reference evidence="20 21" key="1">
    <citation type="submission" date="2016-04" db="EMBL/GenBank/DDBJ databases">
        <title>Draft genome sequence of freshwater magnetotactic bacteria Magnetospirillum marisnigri SP-1 and Magnetospirillum moscoviense BB-1.</title>
        <authorList>
            <person name="Koziaeva V."/>
            <person name="Dziuba M.V."/>
            <person name="Ivanov T.M."/>
            <person name="Kuznetsov B."/>
            <person name="Grouzdev D.S."/>
        </authorList>
    </citation>
    <scope>NUCLEOTIDE SEQUENCE [LARGE SCALE GENOMIC DNA]</scope>
    <source>
        <strain evidence="20 21">BB-1</strain>
    </source>
</reference>
<keyword evidence="9" id="KW-0444">Lipid biosynthesis</keyword>
<keyword evidence="21" id="KW-1185">Reference proteome</keyword>
<keyword evidence="10 18" id="KW-0808">Transferase</keyword>
<feature type="transmembrane region" description="Helical" evidence="19">
    <location>
        <begin position="20"/>
        <end position="40"/>
    </location>
</feature>
<dbReference type="GO" id="GO:0005886">
    <property type="term" value="C:plasma membrane"/>
    <property type="evidence" value="ECO:0007669"/>
    <property type="project" value="UniProtKB-SubCell"/>
</dbReference>
<evidence type="ECO:0000256" key="19">
    <source>
        <dbReference type="SAM" id="Phobius"/>
    </source>
</evidence>
<evidence type="ECO:0000256" key="12">
    <source>
        <dbReference type="ARBA" id="ARBA00022695"/>
    </source>
</evidence>
<dbReference type="UniPathway" id="UPA00557">
    <property type="reaction ID" value="UER00614"/>
</dbReference>